<evidence type="ECO:0000256" key="1">
    <source>
        <dbReference type="SAM" id="MobiDB-lite"/>
    </source>
</evidence>
<dbReference type="AlphaFoldDB" id="A0A395HAA7"/>
<reference evidence="2 3" key="1">
    <citation type="submission" date="2018-02" db="EMBL/GenBank/DDBJ databases">
        <title>The genomes of Aspergillus section Nigri reveals drivers in fungal speciation.</title>
        <authorList>
            <consortium name="DOE Joint Genome Institute"/>
            <person name="Vesth T.C."/>
            <person name="Nybo J."/>
            <person name="Theobald S."/>
            <person name="Brandl J."/>
            <person name="Frisvad J.C."/>
            <person name="Nielsen K.F."/>
            <person name="Lyhne E.K."/>
            <person name="Kogle M.E."/>
            <person name="Kuo A."/>
            <person name="Riley R."/>
            <person name="Clum A."/>
            <person name="Nolan M."/>
            <person name="Lipzen A."/>
            <person name="Salamov A."/>
            <person name="Henrissat B."/>
            <person name="Wiebenga A."/>
            <person name="De vries R.P."/>
            <person name="Grigoriev I.V."/>
            <person name="Mortensen U.H."/>
            <person name="Andersen M.R."/>
            <person name="Baker S.E."/>
        </authorList>
    </citation>
    <scope>NUCLEOTIDE SEQUENCE [LARGE SCALE GENOMIC DNA]</scope>
    <source>
        <strain evidence="2 3">CBS 121593</strain>
    </source>
</reference>
<dbReference type="VEuPathDB" id="FungiDB:BO80DRAFT_210130"/>
<keyword evidence="3" id="KW-1185">Reference proteome</keyword>
<organism evidence="2 3">
    <name type="scientific">Aspergillus ibericus CBS 121593</name>
    <dbReference type="NCBI Taxonomy" id="1448316"/>
    <lineage>
        <taxon>Eukaryota</taxon>
        <taxon>Fungi</taxon>
        <taxon>Dikarya</taxon>
        <taxon>Ascomycota</taxon>
        <taxon>Pezizomycotina</taxon>
        <taxon>Eurotiomycetes</taxon>
        <taxon>Eurotiomycetidae</taxon>
        <taxon>Eurotiales</taxon>
        <taxon>Aspergillaceae</taxon>
        <taxon>Aspergillus</taxon>
        <taxon>Aspergillus subgen. Circumdati</taxon>
    </lineage>
</organism>
<dbReference type="GeneID" id="37219167"/>
<proteinExistence type="predicted"/>
<accession>A0A395HAA7</accession>
<evidence type="ECO:0000313" key="2">
    <source>
        <dbReference type="EMBL" id="RAL04847.1"/>
    </source>
</evidence>
<feature type="compositionally biased region" description="Basic and acidic residues" evidence="1">
    <location>
        <begin position="11"/>
        <end position="20"/>
    </location>
</feature>
<evidence type="ECO:0000313" key="3">
    <source>
        <dbReference type="Proteomes" id="UP000249402"/>
    </source>
</evidence>
<gene>
    <name evidence="2" type="ORF">BO80DRAFT_210130</name>
</gene>
<dbReference type="RefSeq" id="XP_025579174.1">
    <property type="nucleotide sequence ID" value="XM_025714302.1"/>
</dbReference>
<sequence>MRTKRWRRAEKRGGKPDKSRASGTQAATPGAHGASARHPHSTLASRFLLLASCFSLLASRSSSLLSALHVMLFPEKTYGRRRLHQFLVITFQDVRTSRVKKCWLRKDISPG</sequence>
<protein>
    <submittedName>
        <fullName evidence="2">Uncharacterized protein</fullName>
    </submittedName>
</protein>
<dbReference type="EMBL" id="KZ824423">
    <property type="protein sequence ID" value="RAL04847.1"/>
    <property type="molecule type" value="Genomic_DNA"/>
</dbReference>
<name>A0A395HAA7_9EURO</name>
<feature type="region of interest" description="Disordered" evidence="1">
    <location>
        <begin position="1"/>
        <end position="38"/>
    </location>
</feature>
<dbReference type="Proteomes" id="UP000249402">
    <property type="component" value="Unassembled WGS sequence"/>
</dbReference>
<feature type="compositionally biased region" description="Basic residues" evidence="1">
    <location>
        <begin position="1"/>
        <end position="10"/>
    </location>
</feature>